<protein>
    <submittedName>
        <fullName evidence="3">Uncharacterized protein</fullName>
    </submittedName>
</protein>
<dbReference type="Proteomes" id="UP000294508">
    <property type="component" value="Unassembled WGS sequence"/>
</dbReference>
<evidence type="ECO:0000313" key="4">
    <source>
        <dbReference type="Proteomes" id="UP000294508"/>
    </source>
</evidence>
<accession>A0A4R2HZS9</accession>
<gene>
    <name evidence="3" type="ORF">EV652_101499</name>
</gene>
<comment type="caution">
    <text evidence="3">The sequence shown here is derived from an EMBL/GenBank/DDBJ whole genome shotgun (WGS) entry which is preliminary data.</text>
</comment>
<dbReference type="AlphaFoldDB" id="A0A4R2HZS9"/>
<feature type="chain" id="PRO_5038600501" evidence="2">
    <location>
        <begin position="29"/>
        <end position="149"/>
    </location>
</feature>
<dbReference type="Gene3D" id="2.120.10.10">
    <property type="match status" value="1"/>
</dbReference>
<proteinExistence type="predicted"/>
<evidence type="ECO:0000256" key="2">
    <source>
        <dbReference type="SAM" id="SignalP"/>
    </source>
</evidence>
<dbReference type="SUPFAM" id="SSF50939">
    <property type="entry name" value="Sialidases"/>
    <property type="match status" value="1"/>
</dbReference>
<name>A0A4R2HZS9_9ACTN</name>
<feature type="region of interest" description="Disordered" evidence="1">
    <location>
        <begin position="28"/>
        <end position="82"/>
    </location>
</feature>
<dbReference type="OrthoDB" id="7294637at2"/>
<feature type="compositionally biased region" description="Low complexity" evidence="1">
    <location>
        <begin position="42"/>
        <end position="66"/>
    </location>
</feature>
<feature type="signal peptide" evidence="2">
    <location>
        <begin position="1"/>
        <end position="28"/>
    </location>
</feature>
<evidence type="ECO:0000256" key="1">
    <source>
        <dbReference type="SAM" id="MobiDB-lite"/>
    </source>
</evidence>
<sequence length="149" mass="14836">MRKTTSGRFAAAALLAAGALLASFAAPAASARTAPESPPTAPSTQAPTASASASTPATAPTSASASNGPRTTADVPTSQAAPFVDDNVLFEQKTNGYACFRIPAIVRAGNGMVLAFAEGRVADCGDDGDIDVVLRRSTDGVLGSGPARR</sequence>
<keyword evidence="4" id="KW-1185">Reference proteome</keyword>
<dbReference type="EMBL" id="SLWN01000001">
    <property type="protein sequence ID" value="TCO35615.1"/>
    <property type="molecule type" value="Genomic_DNA"/>
</dbReference>
<feature type="compositionally biased region" description="Polar residues" evidence="1">
    <location>
        <begin position="67"/>
        <end position="80"/>
    </location>
</feature>
<reference evidence="3 4" key="1">
    <citation type="journal article" date="2015" name="Stand. Genomic Sci.">
        <title>Genomic Encyclopedia of Bacterial and Archaeal Type Strains, Phase III: the genomes of soil and plant-associated and newly described type strains.</title>
        <authorList>
            <person name="Whitman W.B."/>
            <person name="Woyke T."/>
            <person name="Klenk H.P."/>
            <person name="Zhou Y."/>
            <person name="Lilburn T.G."/>
            <person name="Beck B.J."/>
            <person name="De Vos P."/>
            <person name="Vandamme P."/>
            <person name="Eisen J.A."/>
            <person name="Garrity G."/>
            <person name="Hugenholtz P."/>
            <person name="Kyrpides N.C."/>
        </authorList>
    </citation>
    <scope>NUCLEOTIDE SEQUENCE [LARGE SCALE GENOMIC DNA]</scope>
    <source>
        <strain evidence="3 4">VKM Ac-2572</strain>
    </source>
</reference>
<dbReference type="RefSeq" id="WP_158441075.1">
    <property type="nucleotide sequence ID" value="NZ_SLWN01000001.1"/>
</dbReference>
<dbReference type="InterPro" id="IPR036278">
    <property type="entry name" value="Sialidase_sf"/>
</dbReference>
<organism evidence="3 4">
    <name type="scientific">Kribbella steppae</name>
    <dbReference type="NCBI Taxonomy" id="2512223"/>
    <lineage>
        <taxon>Bacteria</taxon>
        <taxon>Bacillati</taxon>
        <taxon>Actinomycetota</taxon>
        <taxon>Actinomycetes</taxon>
        <taxon>Propionibacteriales</taxon>
        <taxon>Kribbellaceae</taxon>
        <taxon>Kribbella</taxon>
    </lineage>
</organism>
<evidence type="ECO:0000313" key="3">
    <source>
        <dbReference type="EMBL" id="TCO35615.1"/>
    </source>
</evidence>
<dbReference type="CDD" id="cd15482">
    <property type="entry name" value="Sialidase_non-viral"/>
    <property type="match status" value="1"/>
</dbReference>
<keyword evidence="2" id="KW-0732">Signal</keyword>